<feature type="domain" description="Methyltransferase type 11" evidence="1">
    <location>
        <begin position="50"/>
        <end position="144"/>
    </location>
</feature>
<dbReference type="PANTHER" id="PTHR42912">
    <property type="entry name" value="METHYLTRANSFERASE"/>
    <property type="match status" value="1"/>
</dbReference>
<proteinExistence type="predicted"/>
<dbReference type="Proteomes" id="UP001501509">
    <property type="component" value="Unassembled WGS sequence"/>
</dbReference>
<protein>
    <submittedName>
        <fullName evidence="2">Class I SAM-dependent methyltransferase</fullName>
    </submittedName>
</protein>
<dbReference type="RefSeq" id="WP_344544034.1">
    <property type="nucleotide sequence ID" value="NZ_BAAATD010000006.1"/>
</dbReference>
<dbReference type="InterPro" id="IPR029063">
    <property type="entry name" value="SAM-dependent_MTases_sf"/>
</dbReference>
<dbReference type="PANTHER" id="PTHR42912:SF93">
    <property type="entry name" value="N6-ADENOSINE-METHYLTRANSFERASE TMT1A"/>
    <property type="match status" value="1"/>
</dbReference>
<dbReference type="InterPro" id="IPR050508">
    <property type="entry name" value="Methyltransf_Superfamily"/>
</dbReference>
<dbReference type="Pfam" id="PF08241">
    <property type="entry name" value="Methyltransf_11"/>
    <property type="match status" value="1"/>
</dbReference>
<evidence type="ECO:0000313" key="3">
    <source>
        <dbReference type="Proteomes" id="UP001501509"/>
    </source>
</evidence>
<dbReference type="GO" id="GO:0008168">
    <property type="term" value="F:methyltransferase activity"/>
    <property type="evidence" value="ECO:0007669"/>
    <property type="project" value="UniProtKB-KW"/>
</dbReference>
<dbReference type="CDD" id="cd02440">
    <property type="entry name" value="AdoMet_MTases"/>
    <property type="match status" value="1"/>
</dbReference>
<keyword evidence="2" id="KW-0808">Transferase</keyword>
<gene>
    <name evidence="2" type="ORF">GCM10010411_46580</name>
</gene>
<evidence type="ECO:0000259" key="1">
    <source>
        <dbReference type="Pfam" id="PF08241"/>
    </source>
</evidence>
<accession>A0ABN3PY83</accession>
<comment type="caution">
    <text evidence="2">The sequence shown here is derived from an EMBL/GenBank/DDBJ whole genome shotgun (WGS) entry which is preliminary data.</text>
</comment>
<dbReference type="InterPro" id="IPR013216">
    <property type="entry name" value="Methyltransf_11"/>
</dbReference>
<keyword evidence="2" id="KW-0489">Methyltransferase</keyword>
<dbReference type="GO" id="GO:0032259">
    <property type="term" value="P:methylation"/>
    <property type="evidence" value="ECO:0007669"/>
    <property type="project" value="UniProtKB-KW"/>
</dbReference>
<sequence length="232" mass="25602">MVDIAPGAVPSPNIWNSPRVYEIENRAVDPDGAIESAMRAIRPWDGATVLDLGCGTGFHLPMFARDAAKVIGVEPHAGLAAAARRRVAGVPNVTVRVGAAQALPLPDASIDVVHVRWAYFFGPGCEPGLAELDRVVRRGGAILIIDNDATRSTFGGWFRRGLPSYDPRAVERFWTRRGFAREALTIRWSFGDRADLAAVLRIEFPEELAAEFLREHEGCEVDYAVNVWWRRV</sequence>
<organism evidence="2 3">
    <name type="scientific">Actinomadura fulvescens</name>
    <dbReference type="NCBI Taxonomy" id="46160"/>
    <lineage>
        <taxon>Bacteria</taxon>
        <taxon>Bacillati</taxon>
        <taxon>Actinomycetota</taxon>
        <taxon>Actinomycetes</taxon>
        <taxon>Streptosporangiales</taxon>
        <taxon>Thermomonosporaceae</taxon>
        <taxon>Actinomadura</taxon>
    </lineage>
</organism>
<dbReference type="EMBL" id="BAAATD010000006">
    <property type="protein sequence ID" value="GAA2607047.1"/>
    <property type="molecule type" value="Genomic_DNA"/>
</dbReference>
<name>A0ABN3PY83_9ACTN</name>
<evidence type="ECO:0000313" key="2">
    <source>
        <dbReference type="EMBL" id="GAA2607047.1"/>
    </source>
</evidence>
<dbReference type="SUPFAM" id="SSF53335">
    <property type="entry name" value="S-adenosyl-L-methionine-dependent methyltransferases"/>
    <property type="match status" value="1"/>
</dbReference>
<keyword evidence="3" id="KW-1185">Reference proteome</keyword>
<reference evidence="2 3" key="1">
    <citation type="journal article" date="2019" name="Int. J. Syst. Evol. Microbiol.">
        <title>The Global Catalogue of Microorganisms (GCM) 10K type strain sequencing project: providing services to taxonomists for standard genome sequencing and annotation.</title>
        <authorList>
            <consortium name="The Broad Institute Genomics Platform"/>
            <consortium name="The Broad Institute Genome Sequencing Center for Infectious Disease"/>
            <person name="Wu L."/>
            <person name="Ma J."/>
        </authorList>
    </citation>
    <scope>NUCLEOTIDE SEQUENCE [LARGE SCALE GENOMIC DNA]</scope>
    <source>
        <strain evidence="2 3">JCM 6833</strain>
    </source>
</reference>
<dbReference type="Gene3D" id="3.40.50.150">
    <property type="entry name" value="Vaccinia Virus protein VP39"/>
    <property type="match status" value="1"/>
</dbReference>